<reference evidence="1 2" key="1">
    <citation type="submission" date="2019-03" db="EMBL/GenBank/DDBJ databases">
        <title>Deep-cultivation of Planctomycetes and their phenomic and genomic characterization uncovers novel biology.</title>
        <authorList>
            <person name="Wiegand S."/>
            <person name="Jogler M."/>
            <person name="Boedeker C."/>
            <person name="Pinto D."/>
            <person name="Vollmers J."/>
            <person name="Rivas-Marin E."/>
            <person name="Kohn T."/>
            <person name="Peeters S.H."/>
            <person name="Heuer A."/>
            <person name="Rast P."/>
            <person name="Oberbeckmann S."/>
            <person name="Bunk B."/>
            <person name="Jeske O."/>
            <person name="Meyerdierks A."/>
            <person name="Storesund J.E."/>
            <person name="Kallscheuer N."/>
            <person name="Luecker S."/>
            <person name="Lage O.M."/>
            <person name="Pohl T."/>
            <person name="Merkel B.J."/>
            <person name="Hornburger P."/>
            <person name="Mueller R.-W."/>
            <person name="Bruemmer F."/>
            <person name="Labrenz M."/>
            <person name="Spormann A.M."/>
            <person name="Op den Camp H."/>
            <person name="Overmann J."/>
            <person name="Amann R."/>
            <person name="Jetten M.S.M."/>
            <person name="Mascher T."/>
            <person name="Medema M.H."/>
            <person name="Devos D.P."/>
            <person name="Kaster A.-K."/>
            <person name="Ovreas L."/>
            <person name="Rohde M."/>
            <person name="Galperin M.Y."/>
            <person name="Jogler C."/>
        </authorList>
    </citation>
    <scope>NUCLEOTIDE SEQUENCE [LARGE SCALE GENOMIC DNA]</scope>
    <source>
        <strain evidence="1 2">V202</strain>
    </source>
</reference>
<organism evidence="1 2">
    <name type="scientific">Gimesia aquarii</name>
    <dbReference type="NCBI Taxonomy" id="2527964"/>
    <lineage>
        <taxon>Bacteria</taxon>
        <taxon>Pseudomonadati</taxon>
        <taxon>Planctomycetota</taxon>
        <taxon>Planctomycetia</taxon>
        <taxon>Planctomycetales</taxon>
        <taxon>Planctomycetaceae</taxon>
        <taxon>Gimesia</taxon>
    </lineage>
</organism>
<dbReference type="EMBL" id="CP037422">
    <property type="protein sequence ID" value="QDU07953.1"/>
    <property type="molecule type" value="Genomic_DNA"/>
</dbReference>
<accession>A0A517WRS5</accession>
<evidence type="ECO:0000313" key="1">
    <source>
        <dbReference type="EMBL" id="QDU07953.1"/>
    </source>
</evidence>
<evidence type="ECO:0000313" key="2">
    <source>
        <dbReference type="Proteomes" id="UP000318384"/>
    </source>
</evidence>
<keyword evidence="2" id="KW-1185">Reference proteome</keyword>
<name>A0A517WRS5_9PLAN</name>
<gene>
    <name evidence="1" type="ORF">V202x_13140</name>
</gene>
<sequence length="39" mass="4609">MKDSAMKMRFRFIAESSQMILDNPRAKSITFGTRFILIR</sequence>
<proteinExistence type="predicted"/>
<dbReference type="Proteomes" id="UP000318384">
    <property type="component" value="Chromosome"/>
</dbReference>
<dbReference type="AlphaFoldDB" id="A0A517WRS5"/>
<protein>
    <submittedName>
        <fullName evidence="1">Uncharacterized protein</fullName>
    </submittedName>
</protein>